<organism evidence="1 2">
    <name type="scientific">Mytilus galloprovincialis</name>
    <name type="common">Mediterranean mussel</name>
    <dbReference type="NCBI Taxonomy" id="29158"/>
    <lineage>
        <taxon>Eukaryota</taxon>
        <taxon>Metazoa</taxon>
        <taxon>Spiralia</taxon>
        <taxon>Lophotrochozoa</taxon>
        <taxon>Mollusca</taxon>
        <taxon>Bivalvia</taxon>
        <taxon>Autobranchia</taxon>
        <taxon>Pteriomorphia</taxon>
        <taxon>Mytilida</taxon>
        <taxon>Mytiloidea</taxon>
        <taxon>Mytilidae</taxon>
        <taxon>Mytilinae</taxon>
        <taxon>Mytilus</taxon>
    </lineage>
</organism>
<dbReference type="OrthoDB" id="6191532at2759"/>
<dbReference type="Proteomes" id="UP000596742">
    <property type="component" value="Unassembled WGS sequence"/>
</dbReference>
<sequence length="490" mass="55896">MSDIEERKFYLQLWAFTTGPAIDAMHMYFEINVLNKTKLETFLNNTNNKHVLFHQCFPEMSCCECKIHSIASKGKKGCLNKQQLKILFDDTNLPQPNHEKTVGTQTTQYCLCKYSAKCSINIDSLDITLFYAIVQHCCPSTMNFAWRKSVKDVRNFLAHVGNGQVTKLDFQTHWLSLELATYGFAEELGNKCLKMFKKNVSLIKSSSIEGLKITLKETRDQLCKTLNHLNGFKPLCTDVAESKNILQSMQTQQLEQNMNMMKTDNKLEKMESLLLGILANQRMDKLNSSVSVYDSEESIRSDEIKSTSSSSVSLQCKITSSVLDEDKALKQITKDENEKDEKQFEVKSAEKKCLLLHLQSSREIFRSVESLWYAINSLLKRIVKAGEIDTSVENAMSIKLALTSPVTDEERNVIRAMLSKYGDLNEKYIVNQSQTSDEVDLAIKTEYVLKTEGGITPSFFKVQTQVADRTDSTPFKRVKMETDEEKYGIF</sequence>
<protein>
    <recommendedName>
        <fullName evidence="3">DZIP3-like HEPN domain-containing protein</fullName>
    </recommendedName>
</protein>
<evidence type="ECO:0000313" key="1">
    <source>
        <dbReference type="EMBL" id="VDI60959.1"/>
    </source>
</evidence>
<dbReference type="EMBL" id="UYJE01008087">
    <property type="protein sequence ID" value="VDI60959.1"/>
    <property type="molecule type" value="Genomic_DNA"/>
</dbReference>
<evidence type="ECO:0000313" key="2">
    <source>
        <dbReference type="Proteomes" id="UP000596742"/>
    </source>
</evidence>
<evidence type="ECO:0008006" key="3">
    <source>
        <dbReference type="Google" id="ProtNLM"/>
    </source>
</evidence>
<keyword evidence="2" id="KW-1185">Reference proteome</keyword>
<comment type="caution">
    <text evidence="1">The sequence shown here is derived from an EMBL/GenBank/DDBJ whole genome shotgun (WGS) entry which is preliminary data.</text>
</comment>
<dbReference type="AlphaFoldDB" id="A0A8B6G9U5"/>
<name>A0A8B6G9U5_MYTGA</name>
<proteinExistence type="predicted"/>
<accession>A0A8B6G9U5</accession>
<gene>
    <name evidence="1" type="ORF">MGAL_10B071039</name>
</gene>
<reference evidence="1" key="1">
    <citation type="submission" date="2018-11" db="EMBL/GenBank/DDBJ databases">
        <authorList>
            <person name="Alioto T."/>
            <person name="Alioto T."/>
        </authorList>
    </citation>
    <scope>NUCLEOTIDE SEQUENCE</scope>
</reference>